<evidence type="ECO:0000313" key="2">
    <source>
        <dbReference type="Proteomes" id="UP000607653"/>
    </source>
</evidence>
<name>A0A822YUX1_NELNU</name>
<keyword evidence="2" id="KW-1185">Reference proteome</keyword>
<gene>
    <name evidence="1" type="ORF">HUJ06_005535</name>
</gene>
<dbReference type="AlphaFoldDB" id="A0A822YUX1"/>
<proteinExistence type="predicted"/>
<protein>
    <submittedName>
        <fullName evidence="1">Uncharacterized protein</fullName>
    </submittedName>
</protein>
<sequence length="88" mass="9817">MPEMMLGMVIETLPSMLDHLDSILPRDSLLNERNMSLWFLPLILLHATTVSCTASTISQSTFNFLKPSSISKSRPSALLTIISSHWSI</sequence>
<evidence type="ECO:0000313" key="1">
    <source>
        <dbReference type="EMBL" id="DAD34895.1"/>
    </source>
</evidence>
<accession>A0A822YUX1</accession>
<organism evidence="1 2">
    <name type="scientific">Nelumbo nucifera</name>
    <name type="common">Sacred lotus</name>
    <dbReference type="NCBI Taxonomy" id="4432"/>
    <lineage>
        <taxon>Eukaryota</taxon>
        <taxon>Viridiplantae</taxon>
        <taxon>Streptophyta</taxon>
        <taxon>Embryophyta</taxon>
        <taxon>Tracheophyta</taxon>
        <taxon>Spermatophyta</taxon>
        <taxon>Magnoliopsida</taxon>
        <taxon>Proteales</taxon>
        <taxon>Nelumbonaceae</taxon>
        <taxon>Nelumbo</taxon>
    </lineage>
</organism>
<reference evidence="1 2" key="1">
    <citation type="journal article" date="2020" name="Mol. Biol. Evol.">
        <title>Distinct Expression and Methylation Patterns for Genes with Different Fates following a Single Whole-Genome Duplication in Flowering Plants.</title>
        <authorList>
            <person name="Shi T."/>
            <person name="Rahmani R.S."/>
            <person name="Gugger P.F."/>
            <person name="Wang M."/>
            <person name="Li H."/>
            <person name="Zhang Y."/>
            <person name="Li Z."/>
            <person name="Wang Q."/>
            <person name="Van de Peer Y."/>
            <person name="Marchal K."/>
            <person name="Chen J."/>
        </authorList>
    </citation>
    <scope>NUCLEOTIDE SEQUENCE [LARGE SCALE GENOMIC DNA]</scope>
    <source>
        <tissue evidence="1">Leaf</tissue>
    </source>
</reference>
<comment type="caution">
    <text evidence="1">The sequence shown here is derived from an EMBL/GenBank/DDBJ whole genome shotgun (WGS) entry which is preliminary data.</text>
</comment>
<dbReference type="Proteomes" id="UP000607653">
    <property type="component" value="Unassembled WGS sequence"/>
</dbReference>
<dbReference type="EMBL" id="DUZY01000004">
    <property type="protein sequence ID" value="DAD34895.1"/>
    <property type="molecule type" value="Genomic_DNA"/>
</dbReference>